<dbReference type="Gene3D" id="3.40.50.300">
    <property type="entry name" value="P-loop containing nucleotide triphosphate hydrolases"/>
    <property type="match status" value="1"/>
</dbReference>
<dbReference type="GO" id="GO:0017004">
    <property type="term" value="P:cytochrome complex assembly"/>
    <property type="evidence" value="ECO:0007669"/>
    <property type="project" value="UniProtKB-KW"/>
</dbReference>
<reference evidence="8" key="1">
    <citation type="submission" date="2018-05" db="EMBL/GenBank/DDBJ databases">
        <authorList>
            <person name="Lanie J.A."/>
            <person name="Ng W.-L."/>
            <person name="Kazmierczak K.M."/>
            <person name="Andrzejewski T.M."/>
            <person name="Davidsen T.M."/>
            <person name="Wayne K.J."/>
            <person name="Tettelin H."/>
            <person name="Glass J.I."/>
            <person name="Rusch D."/>
            <person name="Podicherti R."/>
            <person name="Tsui H.-C.T."/>
            <person name="Winkler M.E."/>
        </authorList>
    </citation>
    <scope>NUCLEOTIDE SEQUENCE</scope>
</reference>
<evidence type="ECO:0000256" key="4">
    <source>
        <dbReference type="ARBA" id="ARBA00022840"/>
    </source>
</evidence>
<evidence type="ECO:0000256" key="5">
    <source>
        <dbReference type="ARBA" id="ARBA00022967"/>
    </source>
</evidence>
<organism evidence="8">
    <name type="scientific">marine metagenome</name>
    <dbReference type="NCBI Taxonomy" id="408172"/>
    <lineage>
        <taxon>unclassified sequences</taxon>
        <taxon>metagenomes</taxon>
        <taxon>ecological metagenomes</taxon>
    </lineage>
</organism>
<gene>
    <name evidence="8" type="ORF">METZ01_LOCUS26556</name>
</gene>
<dbReference type="InterPro" id="IPR027417">
    <property type="entry name" value="P-loop_NTPase"/>
</dbReference>
<evidence type="ECO:0000256" key="6">
    <source>
        <dbReference type="ARBA" id="ARBA00023136"/>
    </source>
</evidence>
<dbReference type="SUPFAM" id="SSF52540">
    <property type="entry name" value="P-loop containing nucleoside triphosphate hydrolases"/>
    <property type="match status" value="1"/>
</dbReference>
<keyword evidence="3" id="KW-0201">Cytochrome c-type biogenesis</keyword>
<feature type="domain" description="ABC transporter" evidence="7">
    <location>
        <begin position="6"/>
        <end position="206"/>
    </location>
</feature>
<dbReference type="NCBIfam" id="TIGR01189">
    <property type="entry name" value="ccmA"/>
    <property type="match status" value="1"/>
</dbReference>
<dbReference type="Pfam" id="PF00005">
    <property type="entry name" value="ABC_tran"/>
    <property type="match status" value="1"/>
</dbReference>
<dbReference type="InterPro" id="IPR003593">
    <property type="entry name" value="AAA+_ATPase"/>
</dbReference>
<keyword evidence="1" id="KW-0813">Transport</keyword>
<dbReference type="InterPro" id="IPR003439">
    <property type="entry name" value="ABC_transporter-like_ATP-bd"/>
</dbReference>
<protein>
    <recommendedName>
        <fullName evidence="7">ABC transporter domain-containing protein</fullName>
    </recommendedName>
</protein>
<dbReference type="SMART" id="SM00382">
    <property type="entry name" value="AAA"/>
    <property type="match status" value="1"/>
</dbReference>
<dbReference type="InterPro" id="IPR005895">
    <property type="entry name" value="ABC_transptr_haem_export_CcmA"/>
</dbReference>
<evidence type="ECO:0000259" key="7">
    <source>
        <dbReference type="PROSITE" id="PS50893"/>
    </source>
</evidence>
<keyword evidence="5" id="KW-1278">Translocase</keyword>
<dbReference type="GO" id="GO:0022857">
    <property type="term" value="F:transmembrane transporter activity"/>
    <property type="evidence" value="ECO:0007669"/>
    <property type="project" value="InterPro"/>
</dbReference>
<name>A0A381Q313_9ZZZZ</name>
<evidence type="ECO:0000313" key="8">
    <source>
        <dbReference type="EMBL" id="SUZ73702.1"/>
    </source>
</evidence>
<keyword evidence="6" id="KW-0472">Membrane</keyword>
<dbReference type="PROSITE" id="PS00211">
    <property type="entry name" value="ABC_TRANSPORTER_1"/>
    <property type="match status" value="1"/>
</dbReference>
<evidence type="ECO:0000256" key="3">
    <source>
        <dbReference type="ARBA" id="ARBA00022748"/>
    </source>
</evidence>
<dbReference type="PANTHER" id="PTHR43499">
    <property type="entry name" value="ABC TRANSPORTER I FAMILY MEMBER 1"/>
    <property type="match status" value="1"/>
</dbReference>
<dbReference type="GO" id="GO:0005524">
    <property type="term" value="F:ATP binding"/>
    <property type="evidence" value="ECO:0007669"/>
    <property type="project" value="UniProtKB-KW"/>
</dbReference>
<dbReference type="GO" id="GO:0016887">
    <property type="term" value="F:ATP hydrolysis activity"/>
    <property type="evidence" value="ECO:0007669"/>
    <property type="project" value="InterPro"/>
</dbReference>
<dbReference type="InterPro" id="IPR017871">
    <property type="entry name" value="ABC_transporter-like_CS"/>
</dbReference>
<keyword evidence="2" id="KW-0547">Nucleotide-binding</keyword>
<dbReference type="AlphaFoldDB" id="A0A381Q313"/>
<accession>A0A381Q313</accession>
<evidence type="ECO:0000256" key="1">
    <source>
        <dbReference type="ARBA" id="ARBA00022448"/>
    </source>
</evidence>
<dbReference type="PANTHER" id="PTHR43499:SF1">
    <property type="entry name" value="ABC TRANSPORTER I FAMILY MEMBER 1"/>
    <property type="match status" value="1"/>
</dbReference>
<sequence>MTEHNLKSECLELFRNDDLIFSDVSFQLLPGQHLIVNGSNGSGKTSLLRTICGLTVPSGGLLYWDGIENQSIDSNFYSYLAYLGHKNGLLAELTGKENLEYTLGISVAEKDKLRIIEGFNLTAFMDQLVGKLSHGQRRKIALSKIVQSGKILWILDEPFANLDGKGTAFLISEIQSHLNHGGMLISTENTDQPIIDSDINFNLDAP</sequence>
<dbReference type="EMBL" id="UINC01001187">
    <property type="protein sequence ID" value="SUZ73702.1"/>
    <property type="molecule type" value="Genomic_DNA"/>
</dbReference>
<dbReference type="PROSITE" id="PS50893">
    <property type="entry name" value="ABC_TRANSPORTER_2"/>
    <property type="match status" value="1"/>
</dbReference>
<proteinExistence type="predicted"/>
<evidence type="ECO:0000256" key="2">
    <source>
        <dbReference type="ARBA" id="ARBA00022741"/>
    </source>
</evidence>
<keyword evidence="4" id="KW-0067">ATP-binding</keyword>